<keyword evidence="1" id="KW-0812">Transmembrane</keyword>
<keyword evidence="1" id="KW-1133">Transmembrane helix</keyword>
<gene>
    <name evidence="2" type="ORF">D0862_03051</name>
</gene>
<keyword evidence="1" id="KW-0472">Membrane</keyword>
<reference evidence="2 3" key="1">
    <citation type="journal article" date="2018" name="BMC Genomics">
        <title>Genomic evidence for intraspecific hybridization in a clonal and extremely halotolerant yeast.</title>
        <authorList>
            <person name="Gostincar C."/>
            <person name="Stajich J.E."/>
            <person name="Zupancic J."/>
            <person name="Zalar P."/>
            <person name="Gunde-Cimerman N."/>
        </authorList>
    </citation>
    <scope>NUCLEOTIDE SEQUENCE [LARGE SCALE GENOMIC DNA]</scope>
    <source>
        <strain evidence="2 3">EXF-171</strain>
    </source>
</reference>
<protein>
    <submittedName>
        <fullName evidence="2">Uncharacterized protein</fullName>
    </submittedName>
</protein>
<evidence type="ECO:0000256" key="1">
    <source>
        <dbReference type="SAM" id="Phobius"/>
    </source>
</evidence>
<proteinExistence type="predicted"/>
<dbReference type="EMBL" id="QWIQ01000063">
    <property type="protein sequence ID" value="RMZ11038.1"/>
    <property type="molecule type" value="Genomic_DNA"/>
</dbReference>
<name>A0A3M7HCV4_HORWE</name>
<dbReference type="Proteomes" id="UP000281468">
    <property type="component" value="Unassembled WGS sequence"/>
</dbReference>
<evidence type="ECO:0000313" key="2">
    <source>
        <dbReference type="EMBL" id="RMZ11038.1"/>
    </source>
</evidence>
<comment type="caution">
    <text evidence="2">The sequence shown here is derived from an EMBL/GenBank/DDBJ whole genome shotgun (WGS) entry which is preliminary data.</text>
</comment>
<accession>A0A3M7HCV4</accession>
<sequence length="537" mass="59431">MDIMDYFADAEDPTYLQGWEGKDNNRVSLQTRNLLTSTSNADPQPRIWQERYNCSWSAQSESGKGLSDVCKIGGATFGVLSLLKEPYLAQLPTDYRVVRQFIPRFNVSISRENITEQGMPEECNVDQAGIFYVDYANEAKIETWPAGDWGLEACMPAYQGTSPWKATRSRQDFTETLYLKLRSISYGDQVFPGVSRTSAGYHIFKITLNTTAGYFELPNYMNGQTAGPLLTADPSLHCGIDCPSQGNFADEPDIINQNISSRRATQLVPNSTVELENLANKGPLLTVAIALFGKNSYIPTHLYGSAANSSHSDSSSLWWRTCVDRAPLMGLLQDMKGVRWGAVEPIDECITEDFASSYPVDFQIAAYVKAFLKNEGYDGLNDELDEDGRITNALLSAAYLALEAWMDHPYSRSGSSVTFDLGADTHIPVISKTGMVLISVLLGLDLACLLGLAIYSSLTRTWTDQFDAFAMMRLGAAMHEKVPLHVSYSHSRVKVLDTTSGFVGDGPEARSKGSIRQLTLGANVPVQRQRQYRCYKT</sequence>
<dbReference type="VEuPathDB" id="FungiDB:BTJ68_00205"/>
<feature type="transmembrane region" description="Helical" evidence="1">
    <location>
        <begin position="434"/>
        <end position="455"/>
    </location>
</feature>
<dbReference type="AlphaFoldDB" id="A0A3M7HCV4"/>
<organism evidence="2 3">
    <name type="scientific">Hortaea werneckii</name>
    <name type="common">Black yeast</name>
    <name type="synonym">Cladosporium werneckii</name>
    <dbReference type="NCBI Taxonomy" id="91943"/>
    <lineage>
        <taxon>Eukaryota</taxon>
        <taxon>Fungi</taxon>
        <taxon>Dikarya</taxon>
        <taxon>Ascomycota</taxon>
        <taxon>Pezizomycotina</taxon>
        <taxon>Dothideomycetes</taxon>
        <taxon>Dothideomycetidae</taxon>
        <taxon>Mycosphaerellales</taxon>
        <taxon>Teratosphaeriaceae</taxon>
        <taxon>Hortaea</taxon>
    </lineage>
</organism>
<evidence type="ECO:0000313" key="3">
    <source>
        <dbReference type="Proteomes" id="UP000281468"/>
    </source>
</evidence>